<protein>
    <submittedName>
        <fullName evidence="2">Uncharacterized protein</fullName>
    </submittedName>
</protein>
<evidence type="ECO:0000313" key="2">
    <source>
        <dbReference type="EMBL" id="CAE6483573.1"/>
    </source>
</evidence>
<sequence>MSRDSESPYPANAVFGVHKGFKPGSYPDYRTFLAQTEGYPGGKEVWAVFSDIQHATEYARTGRCPVTPIFEKKANDIGPPPGSGRSLPTPDTSPETENVPHVLPTRQRPSTSAPLAASASQPPPGAPRKPQTIKPDSDDDGDTEPEDEYVPPSTSLPAPTTKTPRNSLPRRPFKAGSITSALKRHASLNGGAQPSTQEPLPAENATPAPSEPVLPSTAPAASGSGPSRKTHRNPPTASGSGLRTFPTKTPAPVPAPFAAPVIASTPALVPELPRQARPHGTYEQCHHCDGKGWLITPAQPTSTIPPSQPLVVQTPSRPRATPTTNLRILSTASESEGATGSATYKTRTPSGSRLRVSSIGGVGPERTPRRDPKRSVSDTVSARRLRATSDGVKDKGKGKGRAVEPMDVDTTESEAGPSAYNYLIYALIIAALAQYDKLIHLCILIYRYA</sequence>
<feature type="region of interest" description="Disordered" evidence="1">
    <location>
        <begin position="71"/>
        <end position="252"/>
    </location>
</feature>
<gene>
    <name evidence="2" type="ORF">RDB_LOCUS128819</name>
</gene>
<dbReference type="Proteomes" id="UP000663888">
    <property type="component" value="Unassembled WGS sequence"/>
</dbReference>
<reference evidence="2" key="1">
    <citation type="submission" date="2021-01" db="EMBL/GenBank/DDBJ databases">
        <authorList>
            <person name="Kaushik A."/>
        </authorList>
    </citation>
    <scope>NUCLEOTIDE SEQUENCE</scope>
    <source>
        <strain evidence="2">AG4-R118</strain>
    </source>
</reference>
<proteinExistence type="predicted"/>
<feature type="compositionally biased region" description="Polar residues" evidence="1">
    <location>
        <begin position="152"/>
        <end position="166"/>
    </location>
</feature>
<comment type="caution">
    <text evidence="2">The sequence shown here is derived from an EMBL/GenBank/DDBJ whole genome shotgun (WGS) entry which is preliminary data.</text>
</comment>
<accession>A0A8H3CM32</accession>
<feature type="compositionally biased region" description="Low complexity" evidence="1">
    <location>
        <begin position="109"/>
        <end position="120"/>
    </location>
</feature>
<feature type="compositionally biased region" description="Polar residues" evidence="1">
    <location>
        <begin position="303"/>
        <end position="351"/>
    </location>
</feature>
<feature type="compositionally biased region" description="Basic and acidic residues" evidence="1">
    <location>
        <begin position="366"/>
        <end position="376"/>
    </location>
</feature>
<evidence type="ECO:0000313" key="3">
    <source>
        <dbReference type="Proteomes" id="UP000663888"/>
    </source>
</evidence>
<feature type="compositionally biased region" description="Low complexity" evidence="1">
    <location>
        <begin position="215"/>
        <end position="227"/>
    </location>
</feature>
<evidence type="ECO:0000256" key="1">
    <source>
        <dbReference type="SAM" id="MobiDB-lite"/>
    </source>
</evidence>
<dbReference type="AlphaFoldDB" id="A0A8H3CM32"/>
<feature type="compositionally biased region" description="Acidic residues" evidence="1">
    <location>
        <begin position="137"/>
        <end position="149"/>
    </location>
</feature>
<feature type="compositionally biased region" description="Basic and acidic residues" evidence="1">
    <location>
        <begin position="391"/>
        <end position="404"/>
    </location>
</feature>
<name>A0A8H3CM32_9AGAM</name>
<feature type="region of interest" description="Disordered" evidence="1">
    <location>
        <begin position="303"/>
        <end position="412"/>
    </location>
</feature>
<dbReference type="EMBL" id="CAJMWX010001355">
    <property type="protein sequence ID" value="CAE6483573.1"/>
    <property type="molecule type" value="Genomic_DNA"/>
</dbReference>
<organism evidence="2 3">
    <name type="scientific">Rhizoctonia solani</name>
    <dbReference type="NCBI Taxonomy" id="456999"/>
    <lineage>
        <taxon>Eukaryota</taxon>
        <taxon>Fungi</taxon>
        <taxon>Dikarya</taxon>
        <taxon>Basidiomycota</taxon>
        <taxon>Agaricomycotina</taxon>
        <taxon>Agaricomycetes</taxon>
        <taxon>Cantharellales</taxon>
        <taxon>Ceratobasidiaceae</taxon>
        <taxon>Rhizoctonia</taxon>
    </lineage>
</organism>